<sequence>MTWSTSALVPIWASAFVSRGSVVISTLSPGWLVPILRHPRFIPEDEGFKADILDTFGEFQCRPAMKFRLLHVALTLLSFFLLGLGILLYSRHWSVPDADPVAYCADCLNYASRINDMIVRGSDVRGNKQFFRYACDWSCRNQLLTSGRCPKYRRGFLDRPDRYMFEVEDPPEASGCIHFFFEAYFVIKNPSLAGSDTLFGQLWKEYSLSDSRYLTSDTFLVCMEAVTAGAWGPLSFLTAYFILKQHPARHACQLILSTGQIYGDVLYYATSLLDLYTESVSYCRPEGYYFWFYYFFMNFIWMAVGTYYATQSVKAITKAFARVAEVDGEEAKKKR</sequence>
<accession>A0ACC3B1B9</accession>
<name>A0ACC3B1B9_9EURO</name>
<organism evidence="1 2">
    <name type="scientific">Aspergillus melleus</name>
    <dbReference type="NCBI Taxonomy" id="138277"/>
    <lineage>
        <taxon>Eukaryota</taxon>
        <taxon>Fungi</taxon>
        <taxon>Dikarya</taxon>
        <taxon>Ascomycota</taxon>
        <taxon>Pezizomycotina</taxon>
        <taxon>Eurotiomycetes</taxon>
        <taxon>Eurotiomycetidae</taxon>
        <taxon>Eurotiales</taxon>
        <taxon>Aspergillaceae</taxon>
        <taxon>Aspergillus</taxon>
        <taxon>Aspergillus subgen. Circumdati</taxon>
    </lineage>
</organism>
<protein>
    <submittedName>
        <fullName evidence="1">Uncharacterized protein</fullName>
    </submittedName>
</protein>
<comment type="caution">
    <text evidence="1">The sequence shown here is derived from an EMBL/GenBank/DDBJ whole genome shotgun (WGS) entry which is preliminary data.</text>
</comment>
<keyword evidence="2" id="KW-1185">Reference proteome</keyword>
<evidence type="ECO:0000313" key="2">
    <source>
        <dbReference type="Proteomes" id="UP001177260"/>
    </source>
</evidence>
<proteinExistence type="predicted"/>
<reference evidence="1 2" key="1">
    <citation type="journal article" date="2023" name="ACS Omega">
        <title>Identification of the Neoaspergillic Acid Biosynthesis Gene Cluster by Establishing an In Vitro CRISPR-Ribonucleoprotein Genetic System in Aspergillus melleus.</title>
        <authorList>
            <person name="Yuan B."/>
            <person name="Grau M.F."/>
            <person name="Murata R.M."/>
            <person name="Torok T."/>
            <person name="Venkateswaran K."/>
            <person name="Stajich J.E."/>
            <person name="Wang C.C.C."/>
        </authorList>
    </citation>
    <scope>NUCLEOTIDE SEQUENCE [LARGE SCALE GENOMIC DNA]</scope>
    <source>
        <strain evidence="1 2">IMV 1140</strain>
    </source>
</reference>
<dbReference type="EMBL" id="JAOPJF010000033">
    <property type="protein sequence ID" value="KAK1144138.1"/>
    <property type="molecule type" value="Genomic_DNA"/>
</dbReference>
<dbReference type="Proteomes" id="UP001177260">
    <property type="component" value="Unassembled WGS sequence"/>
</dbReference>
<evidence type="ECO:0000313" key="1">
    <source>
        <dbReference type="EMBL" id="KAK1144138.1"/>
    </source>
</evidence>
<gene>
    <name evidence="1" type="ORF">N8T08_005800</name>
</gene>